<accession>A0A074KYP8</accession>
<reference evidence="2 3" key="1">
    <citation type="submission" date="2014-04" db="EMBL/GenBank/DDBJ databases">
        <title>Characterization and application of a salt tolerant electro-active bacterium.</title>
        <authorList>
            <person name="Yang L."/>
            <person name="Wei S."/>
            <person name="Tay Q.X.M."/>
        </authorList>
    </citation>
    <scope>NUCLEOTIDE SEQUENCE [LARGE SCALE GENOMIC DNA]</scope>
    <source>
        <strain evidence="2 3">LY1</strain>
    </source>
</reference>
<keyword evidence="1" id="KW-0812">Transmembrane</keyword>
<dbReference type="InterPro" id="IPR009003">
    <property type="entry name" value="Peptidase_S1_PA"/>
</dbReference>
<proteinExistence type="predicted"/>
<dbReference type="OrthoDB" id="9813435at2"/>
<gene>
    <name evidence="2" type="ORF">EL17_18615</name>
</gene>
<comment type="caution">
    <text evidence="2">The sequence shown here is derived from an EMBL/GenBank/DDBJ whole genome shotgun (WGS) entry which is preliminary data.</text>
</comment>
<dbReference type="Gene3D" id="2.40.10.10">
    <property type="entry name" value="Trypsin-like serine proteases"/>
    <property type="match status" value="1"/>
</dbReference>
<dbReference type="SUPFAM" id="SSF50494">
    <property type="entry name" value="Trypsin-like serine proteases"/>
    <property type="match status" value="1"/>
</dbReference>
<dbReference type="eggNOG" id="COG0265">
    <property type="taxonomic scope" value="Bacteria"/>
</dbReference>
<evidence type="ECO:0000256" key="1">
    <source>
        <dbReference type="SAM" id="Phobius"/>
    </source>
</evidence>
<feature type="transmembrane region" description="Helical" evidence="1">
    <location>
        <begin position="39"/>
        <end position="59"/>
    </location>
</feature>
<keyword evidence="1" id="KW-0472">Membrane</keyword>
<evidence type="ECO:0008006" key="4">
    <source>
        <dbReference type="Google" id="ProtNLM"/>
    </source>
</evidence>
<dbReference type="EMBL" id="JMIH01000024">
    <property type="protein sequence ID" value="KEO72743.1"/>
    <property type="molecule type" value="Genomic_DNA"/>
</dbReference>
<keyword evidence="1" id="KW-1133">Transmembrane helix</keyword>
<dbReference type="STRING" id="1048983.EL17_18615"/>
<evidence type="ECO:0000313" key="2">
    <source>
        <dbReference type="EMBL" id="KEO72743.1"/>
    </source>
</evidence>
<evidence type="ECO:0000313" key="3">
    <source>
        <dbReference type="Proteomes" id="UP000027821"/>
    </source>
</evidence>
<protein>
    <recommendedName>
        <fullName evidence="4">Peptidase S1 domain-containing protein</fullName>
    </recommendedName>
</protein>
<dbReference type="RefSeq" id="WP_035077522.1">
    <property type="nucleotide sequence ID" value="NZ_JMIH01000024.1"/>
</dbReference>
<name>A0A074KYP8_9BACT</name>
<dbReference type="AlphaFoldDB" id="A0A074KYP8"/>
<feature type="transmembrane region" description="Helical" evidence="1">
    <location>
        <begin position="7"/>
        <end position="27"/>
    </location>
</feature>
<dbReference type="InterPro" id="IPR043504">
    <property type="entry name" value="Peptidase_S1_PA_chymotrypsin"/>
</dbReference>
<sequence>MKRKFPFGWIAVCLIGILVGAIFTRYVSDYSKLNFFQFTIGNLIIISVIIICILVVNFIKKASINSDKKAFHSFGLPAGTVRATLALLLIVFFILFAFYAVQFEVEAKNERLVENILTTLATLVISAVSFYFGVKATEQGSEIATRIWGESKKRNDNEYLIDPKIIQEALSQHKDDWIKEYECRDIRLGKKQTEDGQINMDCLVFLVDNKKGPSSLEESSTNSIPSIVRFDYQGKTYSIPTDVRIYSEFGGKLSVSLNTPTLKLFENLHPDAQKGIIREFIQYNGYDLVKQFPEIQGISDFKKIINGTQHEYYSIQFKVAIKNPDLKTIDKIPPFFDYEGSNGVKYMIPSDVIEEGLIEEAVWTGKDLTTKCLGLSVSRRDANDTGTIGLKVFWKEKYYLMTCCHVLFKNEIDLNPDRTFFKENAIDIISPGTVDMDGNKYQMIGKLEAGWYDSFLDIALAELIDPAKLTNIPHQKKKEVAGIKDINSERDQGTVVKMYGRTSHEKEGRIVDYSQLVVKITNRKSIMRELLVCDFKSEKGDSGAVVIESSTNKIIGILVARSDAYSYVIKIRKILNLLEFDDELKPWIS</sequence>
<dbReference type="Proteomes" id="UP000027821">
    <property type="component" value="Unassembled WGS sequence"/>
</dbReference>
<feature type="transmembrane region" description="Helical" evidence="1">
    <location>
        <begin position="80"/>
        <end position="101"/>
    </location>
</feature>
<keyword evidence="3" id="KW-1185">Reference proteome</keyword>
<organism evidence="2 3">
    <name type="scientific">Anditalea andensis</name>
    <dbReference type="NCBI Taxonomy" id="1048983"/>
    <lineage>
        <taxon>Bacteria</taxon>
        <taxon>Pseudomonadati</taxon>
        <taxon>Bacteroidota</taxon>
        <taxon>Cytophagia</taxon>
        <taxon>Cytophagales</taxon>
        <taxon>Cytophagaceae</taxon>
        <taxon>Anditalea</taxon>
    </lineage>
</organism>